<evidence type="ECO:0000256" key="1">
    <source>
        <dbReference type="SAM" id="Phobius"/>
    </source>
</evidence>
<gene>
    <name evidence="2" type="ORF">OUY24_43360</name>
</gene>
<feature type="transmembrane region" description="Helical" evidence="1">
    <location>
        <begin position="186"/>
        <end position="203"/>
    </location>
</feature>
<keyword evidence="1" id="KW-0472">Membrane</keyword>
<protein>
    <recommendedName>
        <fullName evidence="4">DUF1700 domain-containing protein</fullName>
    </recommendedName>
</protein>
<name>A0ABT4TE41_9ACTN</name>
<feature type="transmembrane region" description="Helical" evidence="1">
    <location>
        <begin position="215"/>
        <end position="231"/>
    </location>
</feature>
<feature type="transmembrane region" description="Helical" evidence="1">
    <location>
        <begin position="243"/>
        <end position="264"/>
    </location>
</feature>
<sequence length="270" mass="29236">MIERADQLILNYVSKAADAAHGVLRPEQRLDFTRRLRTRIEAERRGSQSAKDVTRLLARFGDPVLLVEREARRLAETAPLEAAAVAPAGEEATAAFPKIRDDVPPGVARSRREAERRLAREARGLPFAGFRRAAMSVANPMVTEGRDARTVVKEHPREVAALLVLVVAALLVPFDLAPVAIFQVPVIAWAAGSAMVMFSDTWALRDRLIGIGSPLLGYTAGGLIVGGLRVGGEPGLEAFVVEFFNASGVMFMVGTGVSVVWLAYRLVDQE</sequence>
<evidence type="ECO:0008006" key="4">
    <source>
        <dbReference type="Google" id="ProtNLM"/>
    </source>
</evidence>
<evidence type="ECO:0000313" key="2">
    <source>
        <dbReference type="EMBL" id="MDA0647509.1"/>
    </source>
</evidence>
<keyword evidence="3" id="KW-1185">Reference proteome</keyword>
<organism evidence="2 3">
    <name type="scientific">Nonomuraea ferruginea</name>
    <dbReference type="NCBI Taxonomy" id="46174"/>
    <lineage>
        <taxon>Bacteria</taxon>
        <taxon>Bacillati</taxon>
        <taxon>Actinomycetota</taxon>
        <taxon>Actinomycetes</taxon>
        <taxon>Streptosporangiales</taxon>
        <taxon>Streptosporangiaceae</taxon>
        <taxon>Nonomuraea</taxon>
    </lineage>
</organism>
<dbReference type="RefSeq" id="WP_271280446.1">
    <property type="nucleotide sequence ID" value="NZ_BAABFD010000016.1"/>
</dbReference>
<dbReference type="EMBL" id="JAPNUD010000308">
    <property type="protein sequence ID" value="MDA0647509.1"/>
    <property type="molecule type" value="Genomic_DNA"/>
</dbReference>
<feature type="transmembrane region" description="Helical" evidence="1">
    <location>
        <begin position="159"/>
        <end position="180"/>
    </location>
</feature>
<proteinExistence type="predicted"/>
<accession>A0ABT4TE41</accession>
<evidence type="ECO:0000313" key="3">
    <source>
        <dbReference type="Proteomes" id="UP001212498"/>
    </source>
</evidence>
<keyword evidence="1" id="KW-0812">Transmembrane</keyword>
<keyword evidence="1" id="KW-1133">Transmembrane helix</keyword>
<comment type="caution">
    <text evidence="2">The sequence shown here is derived from an EMBL/GenBank/DDBJ whole genome shotgun (WGS) entry which is preliminary data.</text>
</comment>
<dbReference type="Proteomes" id="UP001212498">
    <property type="component" value="Unassembled WGS sequence"/>
</dbReference>
<reference evidence="2 3" key="1">
    <citation type="submission" date="2022-11" db="EMBL/GenBank/DDBJ databases">
        <title>Nonomuraea corallina sp. nov., a new species of the genus Nonomuraea isolated from sea side sediment in Thai sea.</title>
        <authorList>
            <person name="Ngamcharungchit C."/>
            <person name="Matsumoto A."/>
            <person name="Suriyachadkun C."/>
            <person name="Panbangred W."/>
            <person name="Inahashi Y."/>
            <person name="Intra B."/>
        </authorList>
    </citation>
    <scope>NUCLEOTIDE SEQUENCE [LARGE SCALE GENOMIC DNA]</scope>
    <source>
        <strain evidence="2 3">DSM 43553</strain>
    </source>
</reference>